<keyword evidence="1" id="KW-1133">Transmembrane helix</keyword>
<evidence type="ECO:0000313" key="2">
    <source>
        <dbReference type="EMBL" id="CAD7625261.1"/>
    </source>
</evidence>
<keyword evidence="3" id="KW-1185">Reference proteome</keyword>
<proteinExistence type="predicted"/>
<dbReference type="EMBL" id="OC857493">
    <property type="protein sequence ID" value="CAD7625261.1"/>
    <property type="molecule type" value="Genomic_DNA"/>
</dbReference>
<keyword evidence="1" id="KW-0812">Transmembrane</keyword>
<dbReference type="AlphaFoldDB" id="A0A7R9PYA4"/>
<accession>A0A7R9PYA4</accession>
<name>A0A7R9PYA4_9ACAR</name>
<dbReference type="Proteomes" id="UP000759131">
    <property type="component" value="Unassembled WGS sequence"/>
</dbReference>
<sequence>MTLESRRRYLSLAIVAILSLELVLIGEHMLPVQGLNRREAIIIKTILSALFLLKSKKPKFGILPIPLPLPIPLRIEQKEPPVYINKKHHKVPIVHNIPVPETYPEYYPVEEAPQYVDGGYEDKEYGGYGGGYGGY</sequence>
<dbReference type="EMBL" id="CAJPIZ010002918">
    <property type="protein sequence ID" value="CAG2105691.1"/>
    <property type="molecule type" value="Genomic_DNA"/>
</dbReference>
<keyword evidence="1" id="KW-0472">Membrane</keyword>
<evidence type="ECO:0000313" key="3">
    <source>
        <dbReference type="Proteomes" id="UP000759131"/>
    </source>
</evidence>
<organism evidence="2">
    <name type="scientific">Medioppia subpectinata</name>
    <dbReference type="NCBI Taxonomy" id="1979941"/>
    <lineage>
        <taxon>Eukaryota</taxon>
        <taxon>Metazoa</taxon>
        <taxon>Ecdysozoa</taxon>
        <taxon>Arthropoda</taxon>
        <taxon>Chelicerata</taxon>
        <taxon>Arachnida</taxon>
        <taxon>Acari</taxon>
        <taxon>Acariformes</taxon>
        <taxon>Sarcoptiformes</taxon>
        <taxon>Oribatida</taxon>
        <taxon>Brachypylina</taxon>
        <taxon>Oppioidea</taxon>
        <taxon>Oppiidae</taxon>
        <taxon>Medioppia</taxon>
    </lineage>
</organism>
<reference evidence="2" key="1">
    <citation type="submission" date="2020-11" db="EMBL/GenBank/DDBJ databases">
        <authorList>
            <person name="Tran Van P."/>
        </authorList>
    </citation>
    <scope>NUCLEOTIDE SEQUENCE</scope>
</reference>
<evidence type="ECO:0000256" key="1">
    <source>
        <dbReference type="SAM" id="Phobius"/>
    </source>
</evidence>
<gene>
    <name evidence="2" type="ORF">OSB1V03_LOCUS5696</name>
</gene>
<feature type="transmembrane region" description="Helical" evidence="1">
    <location>
        <begin position="9"/>
        <end position="29"/>
    </location>
</feature>
<protein>
    <submittedName>
        <fullName evidence="2">Uncharacterized protein</fullName>
    </submittedName>
</protein>